<evidence type="ECO:0000256" key="5">
    <source>
        <dbReference type="ARBA" id="ARBA00023098"/>
    </source>
</evidence>
<dbReference type="Gene3D" id="3.40.50.150">
    <property type="entry name" value="Vaccinia Virus protein VP39"/>
    <property type="match status" value="1"/>
</dbReference>
<evidence type="ECO:0000256" key="2">
    <source>
        <dbReference type="ARBA" id="ARBA00022603"/>
    </source>
</evidence>
<dbReference type="Pfam" id="PF02353">
    <property type="entry name" value="CMAS"/>
    <property type="match status" value="1"/>
</dbReference>
<comment type="similarity">
    <text evidence="1">Belongs to the CFA/CMAS family.</text>
</comment>
<evidence type="ECO:0000313" key="9">
    <source>
        <dbReference type="Proteomes" id="UP000004358"/>
    </source>
</evidence>
<keyword evidence="2" id="KW-0489">Methyltransferase</keyword>
<keyword evidence="5" id="KW-0443">Lipid metabolism</keyword>
<dbReference type="GO" id="GO:0008610">
    <property type="term" value="P:lipid biosynthetic process"/>
    <property type="evidence" value="ECO:0007669"/>
    <property type="project" value="InterPro"/>
</dbReference>
<keyword evidence="3" id="KW-0808">Transferase</keyword>
<accession>A3ZX64</accession>
<evidence type="ECO:0000256" key="4">
    <source>
        <dbReference type="ARBA" id="ARBA00022691"/>
    </source>
</evidence>
<evidence type="ECO:0000256" key="6">
    <source>
        <dbReference type="PIRSR" id="PIRSR003085-1"/>
    </source>
</evidence>
<keyword evidence="4" id="KW-0949">S-adenosyl-L-methionine</keyword>
<dbReference type="PANTHER" id="PTHR43667:SF2">
    <property type="entry name" value="FATTY ACID C-METHYL TRANSFERASE"/>
    <property type="match status" value="1"/>
</dbReference>
<evidence type="ECO:0000313" key="8">
    <source>
        <dbReference type="EMBL" id="EAQ78945.1"/>
    </source>
</evidence>
<dbReference type="RefSeq" id="WP_002653440.1">
    <property type="nucleotide sequence ID" value="NZ_CH672376.1"/>
</dbReference>
<name>A3ZX64_9BACT</name>
<evidence type="ECO:0000256" key="3">
    <source>
        <dbReference type="ARBA" id="ARBA00022679"/>
    </source>
</evidence>
<dbReference type="Proteomes" id="UP000004358">
    <property type="component" value="Unassembled WGS sequence"/>
</dbReference>
<evidence type="ECO:0000256" key="7">
    <source>
        <dbReference type="SAM" id="MobiDB-lite"/>
    </source>
</evidence>
<evidence type="ECO:0000256" key="1">
    <source>
        <dbReference type="ARBA" id="ARBA00010815"/>
    </source>
</evidence>
<dbReference type="InterPro" id="IPR029063">
    <property type="entry name" value="SAM-dependent_MTases_sf"/>
</dbReference>
<proteinExistence type="inferred from homology"/>
<dbReference type="PANTHER" id="PTHR43667">
    <property type="entry name" value="CYCLOPROPANE-FATTY-ACYL-PHOSPHOLIPID SYNTHASE"/>
    <property type="match status" value="1"/>
</dbReference>
<reference evidence="8 9" key="1">
    <citation type="submission" date="2006-02" db="EMBL/GenBank/DDBJ databases">
        <authorList>
            <person name="Amann R."/>
            <person name="Ferriera S."/>
            <person name="Johnson J."/>
            <person name="Kravitz S."/>
            <person name="Halpern A."/>
            <person name="Remington K."/>
            <person name="Beeson K."/>
            <person name="Tran B."/>
            <person name="Rogers Y.-H."/>
            <person name="Friedman R."/>
            <person name="Venter J.C."/>
        </authorList>
    </citation>
    <scope>NUCLEOTIDE SEQUENCE [LARGE SCALE GENOMIC DNA]</scope>
    <source>
        <strain evidence="8 9">DSM 3645</strain>
    </source>
</reference>
<feature type="region of interest" description="Disordered" evidence="7">
    <location>
        <begin position="1"/>
        <end position="24"/>
    </location>
</feature>
<dbReference type="SUPFAM" id="SSF53335">
    <property type="entry name" value="S-adenosyl-L-methionine-dependent methyltransferases"/>
    <property type="match status" value="1"/>
</dbReference>
<dbReference type="InterPro" id="IPR050723">
    <property type="entry name" value="CFA/CMAS"/>
</dbReference>
<dbReference type="GO" id="GO:0032259">
    <property type="term" value="P:methylation"/>
    <property type="evidence" value="ECO:0007669"/>
    <property type="project" value="UniProtKB-KW"/>
</dbReference>
<dbReference type="InterPro" id="IPR003333">
    <property type="entry name" value="CMAS"/>
</dbReference>
<dbReference type="HOGENOM" id="CLU_026434_0_2_0"/>
<dbReference type="STRING" id="314230.DSM3645_27733"/>
<dbReference type="CDD" id="cd02440">
    <property type="entry name" value="AdoMet_MTases"/>
    <property type="match status" value="1"/>
</dbReference>
<dbReference type="AlphaFoldDB" id="A3ZX64"/>
<dbReference type="GO" id="GO:0008168">
    <property type="term" value="F:methyltransferase activity"/>
    <property type="evidence" value="ECO:0007669"/>
    <property type="project" value="UniProtKB-KW"/>
</dbReference>
<organism evidence="8 9">
    <name type="scientific">Blastopirellula marina DSM 3645</name>
    <dbReference type="NCBI Taxonomy" id="314230"/>
    <lineage>
        <taxon>Bacteria</taxon>
        <taxon>Pseudomonadati</taxon>
        <taxon>Planctomycetota</taxon>
        <taxon>Planctomycetia</taxon>
        <taxon>Pirellulales</taxon>
        <taxon>Pirellulaceae</taxon>
        <taxon>Blastopirellula</taxon>
    </lineage>
</organism>
<dbReference type="EMBL" id="AANZ01000017">
    <property type="protein sequence ID" value="EAQ78945.1"/>
    <property type="molecule type" value="Genomic_DNA"/>
</dbReference>
<comment type="caution">
    <text evidence="8">The sequence shown here is derived from an EMBL/GenBank/DDBJ whole genome shotgun (WGS) entry which is preliminary data.</text>
</comment>
<protein>
    <submittedName>
        <fullName evidence="8">Cyclopropane-fatty-acyl-phospholipid synthase</fullName>
    </submittedName>
</protein>
<feature type="active site" evidence="6">
    <location>
        <position position="408"/>
    </location>
</feature>
<sequence>MISSTTLPRETNVDEVESPRFPPPIASAAPRRTWLQNMSRRKLLRWLENVAGGQIRYADTSDVICFGDCSGDNLQADWGINDPRFFSHLASGGSIGFAESYLQGQWRSDDLTALLQIFCRNLSRTDEAETGFASFARWGRRLLNLWDGNTRRGSRKHIAAHYDLSNDFFALFLDSTWMYSSAYFKHANMSLHDASVAKLQLICEKLELRSSDRVLEIGTGWGGFALHAAKQGVRDLTTTTISNSQFEKSRARFQAAGVVDQIRLLNADYRDLIGQYDKIVSIEMVEAVGEKYLEGYFEQCAKLLKPGGRLVIQAIVMPEDRYDTYRSSVDFIQSYIFPGGFLPSVAAMQAAIGRTSNLRLQSIEDLSPHYATTLLHWRRRFFERLAEVRSLGFDDRFIRMWEYYLCYCEAAFREKTVGVVQIVWDKPTY</sequence>
<dbReference type="eggNOG" id="COG2230">
    <property type="taxonomic scope" value="Bacteria"/>
</dbReference>
<dbReference type="PIRSF" id="PIRSF003085">
    <property type="entry name" value="CMAS"/>
    <property type="match status" value="1"/>
</dbReference>
<dbReference type="OrthoDB" id="9782855at2"/>
<gene>
    <name evidence="8" type="ORF">DSM3645_27733</name>
</gene>